<dbReference type="EMBL" id="JAAPAO010000001">
    <property type="protein sequence ID" value="KAF4678353.1"/>
    <property type="molecule type" value="Genomic_DNA"/>
</dbReference>
<evidence type="ECO:0000313" key="1">
    <source>
        <dbReference type="EMBL" id="KAF4678353.1"/>
    </source>
</evidence>
<sequence length="392" mass="44899">MTNIPEVLCRPSSLSSSRSSNLPRWNGRHHVVFSKDNECFTNYARSYFDRPRTFLEDDILEGAKIEVHAMYPTWRLDCLPPGSKAARKCPPKRRLLTNSRGMPVDRTSSAQEGHWDGRHAVLFAKDNDVVYTEQRSFFDRFRDRPNFSKDPFQRGGKDSLWLSKPVEVALFSPLKPSWKLSQTSLHYREGSGLGPRASSMPKSVFRSAFYEPGECDWVERHQVSFSQTNPSISKNLRSYFDRPRDLVDVPGDDSSLKETTDVAKSPRQLAVTWRLAPDGRRIRRKQARTAAFFYPPTVVWIPPRRKRRGKQAATEELEGSLVVGGLSMMLFVKVEYPPRTVERFLYSSPVPTNAPQGGVRVYSPKPGVLIKTDPLVPCRDRKGSKFERTHWH</sequence>
<reference evidence="1 2" key="1">
    <citation type="submission" date="2020-04" db="EMBL/GenBank/DDBJ databases">
        <title>Perkinsus chesapeaki whole genome sequence.</title>
        <authorList>
            <person name="Bogema D.R."/>
        </authorList>
    </citation>
    <scope>NUCLEOTIDE SEQUENCE [LARGE SCALE GENOMIC DNA]</scope>
    <source>
        <strain evidence="1">ATCC PRA-425</strain>
    </source>
</reference>
<dbReference type="OrthoDB" id="418161at2759"/>
<comment type="caution">
    <text evidence="1">The sequence shown here is derived from an EMBL/GenBank/DDBJ whole genome shotgun (WGS) entry which is preliminary data.</text>
</comment>
<evidence type="ECO:0000313" key="2">
    <source>
        <dbReference type="Proteomes" id="UP000591131"/>
    </source>
</evidence>
<keyword evidence="2" id="KW-1185">Reference proteome</keyword>
<gene>
    <name evidence="1" type="ORF">FOL47_000082</name>
</gene>
<name>A0A7J6N398_PERCH</name>
<accession>A0A7J6N398</accession>
<protein>
    <submittedName>
        <fullName evidence="1">Uncharacterized protein</fullName>
    </submittedName>
</protein>
<dbReference type="Proteomes" id="UP000591131">
    <property type="component" value="Unassembled WGS sequence"/>
</dbReference>
<organism evidence="1 2">
    <name type="scientific">Perkinsus chesapeaki</name>
    <name type="common">Clam parasite</name>
    <name type="synonym">Perkinsus andrewsi</name>
    <dbReference type="NCBI Taxonomy" id="330153"/>
    <lineage>
        <taxon>Eukaryota</taxon>
        <taxon>Sar</taxon>
        <taxon>Alveolata</taxon>
        <taxon>Perkinsozoa</taxon>
        <taxon>Perkinsea</taxon>
        <taxon>Perkinsida</taxon>
        <taxon>Perkinsidae</taxon>
        <taxon>Perkinsus</taxon>
    </lineage>
</organism>
<dbReference type="AlphaFoldDB" id="A0A7J6N398"/>
<proteinExistence type="predicted"/>